<dbReference type="PANTHER" id="PTHR47947:SF2">
    <property type="entry name" value="CYTOCHROME P450 82C3-LIKE"/>
    <property type="match status" value="1"/>
</dbReference>
<reference evidence="8 9" key="1">
    <citation type="journal article" date="2012" name="Nature">
        <title>Repeated polyploidization of Gossypium genomes and the evolution of spinnable cotton fibres.</title>
        <authorList>
            <person name="Paterson A.H."/>
            <person name="Wendel J.F."/>
            <person name="Gundlach H."/>
            <person name="Guo H."/>
            <person name="Jenkins J."/>
            <person name="Jin D."/>
            <person name="Llewellyn D."/>
            <person name="Showmaker K.C."/>
            <person name="Shu S."/>
            <person name="Udall J."/>
            <person name="Yoo M.J."/>
            <person name="Byers R."/>
            <person name="Chen W."/>
            <person name="Doron-Faigenboim A."/>
            <person name="Duke M.V."/>
            <person name="Gong L."/>
            <person name="Grimwood J."/>
            <person name="Grover C."/>
            <person name="Grupp K."/>
            <person name="Hu G."/>
            <person name="Lee T.H."/>
            <person name="Li J."/>
            <person name="Lin L."/>
            <person name="Liu T."/>
            <person name="Marler B.S."/>
            <person name="Page J.T."/>
            <person name="Roberts A.W."/>
            <person name="Romanel E."/>
            <person name="Sanders W.S."/>
            <person name="Szadkowski E."/>
            <person name="Tan X."/>
            <person name="Tang H."/>
            <person name="Xu C."/>
            <person name="Wang J."/>
            <person name="Wang Z."/>
            <person name="Zhang D."/>
            <person name="Zhang L."/>
            <person name="Ashrafi H."/>
            <person name="Bedon F."/>
            <person name="Bowers J.E."/>
            <person name="Brubaker C.L."/>
            <person name="Chee P.W."/>
            <person name="Das S."/>
            <person name="Gingle A.R."/>
            <person name="Haigler C.H."/>
            <person name="Harker D."/>
            <person name="Hoffmann L.V."/>
            <person name="Hovav R."/>
            <person name="Jones D.C."/>
            <person name="Lemke C."/>
            <person name="Mansoor S."/>
            <person name="ur Rahman M."/>
            <person name="Rainville L.N."/>
            <person name="Rambani A."/>
            <person name="Reddy U.K."/>
            <person name="Rong J.K."/>
            <person name="Saranga Y."/>
            <person name="Scheffler B.E."/>
            <person name="Scheffler J.A."/>
            <person name="Stelly D.M."/>
            <person name="Triplett B.A."/>
            <person name="Van Deynze A."/>
            <person name="Vaslin M.F."/>
            <person name="Waghmare V.N."/>
            <person name="Walford S.A."/>
            <person name="Wright R.J."/>
            <person name="Zaki E.A."/>
            <person name="Zhang T."/>
            <person name="Dennis E.S."/>
            <person name="Mayer K.F."/>
            <person name="Peterson D.G."/>
            <person name="Rokhsar D.S."/>
            <person name="Wang X."/>
            <person name="Schmutz J."/>
        </authorList>
    </citation>
    <scope>NUCLEOTIDE SEQUENCE [LARGE SCALE GENOMIC DNA]</scope>
</reference>
<dbReference type="SUPFAM" id="SSF48264">
    <property type="entry name" value="Cytochrome P450"/>
    <property type="match status" value="1"/>
</dbReference>
<keyword evidence="9" id="KW-1185">Reference proteome</keyword>
<evidence type="ECO:0000256" key="4">
    <source>
        <dbReference type="ARBA" id="ARBA00023002"/>
    </source>
</evidence>
<accession>A0A0D2U785</accession>
<keyword evidence="2" id="KW-0349">Heme</keyword>
<dbReference type="STRING" id="29730.A0A0D2U785"/>
<organism evidence="8 9">
    <name type="scientific">Gossypium raimondii</name>
    <name type="common">Peruvian cotton</name>
    <name type="synonym">Gossypium klotzschianum subsp. raimondii</name>
    <dbReference type="NCBI Taxonomy" id="29730"/>
    <lineage>
        <taxon>Eukaryota</taxon>
        <taxon>Viridiplantae</taxon>
        <taxon>Streptophyta</taxon>
        <taxon>Embryophyta</taxon>
        <taxon>Tracheophyta</taxon>
        <taxon>Spermatophyta</taxon>
        <taxon>Magnoliopsida</taxon>
        <taxon>eudicotyledons</taxon>
        <taxon>Gunneridae</taxon>
        <taxon>Pentapetalae</taxon>
        <taxon>rosids</taxon>
        <taxon>malvids</taxon>
        <taxon>Malvales</taxon>
        <taxon>Malvaceae</taxon>
        <taxon>Malvoideae</taxon>
        <taxon>Gossypium</taxon>
    </lineage>
</organism>
<keyword evidence="4" id="KW-0560">Oxidoreductase</keyword>
<dbReference type="PRINTS" id="PR00463">
    <property type="entry name" value="EP450I"/>
</dbReference>
<keyword evidence="3" id="KW-0479">Metal-binding</keyword>
<feature type="transmembrane region" description="Helical" evidence="7">
    <location>
        <begin position="12"/>
        <end position="31"/>
    </location>
</feature>
<evidence type="ECO:0000256" key="6">
    <source>
        <dbReference type="ARBA" id="ARBA00023033"/>
    </source>
</evidence>
<dbReference type="PANTHER" id="PTHR47947">
    <property type="entry name" value="CYTOCHROME P450 82C3-RELATED"/>
    <property type="match status" value="1"/>
</dbReference>
<dbReference type="EMBL" id="CM001749">
    <property type="protein sequence ID" value="KJB63766.1"/>
    <property type="molecule type" value="Genomic_DNA"/>
</dbReference>
<evidence type="ECO:0000256" key="5">
    <source>
        <dbReference type="ARBA" id="ARBA00023004"/>
    </source>
</evidence>
<dbReference type="InterPro" id="IPR002401">
    <property type="entry name" value="Cyt_P450_E_grp-I"/>
</dbReference>
<sequence length="374" mass="42282">MDSFHSTPTPSTLVIIAFPLLLVFLFFFLWISKSNPTNINNGKLAPEAGGAWPIIGHLRVLRGPQPPHISLGNMAEKYGRMFTIKLGVHRALVVTFATRPKLTAWEILGYNNSMIAAAPYGPFWRQVRKFATVELLSNHRLDLMKHVRKSAIKTSMQELYQLWNTKKSNVTLNMILRVVVGKRIPNSYEGAETLKWRKSLDDFCELGRKFVLLDALPFLRWLDIGGEEKLMKKMHKENRAENKANSDEDFMGVMLSILHDAEEHDADTINKGTSLALILAAEDTTSITLTWALSLLLYNLTESDTKNLVYLQSIIKETLHLYPAIPLSGIHKTTEDCTINGFLVSAGTWLIFNLQKIHCDPLGKILLIFDPKDL</sequence>
<comment type="similarity">
    <text evidence="1">Belongs to the cytochrome P450 family.</text>
</comment>
<dbReference type="InterPro" id="IPR050651">
    <property type="entry name" value="Plant_Cytochrome_P450_Monoox"/>
</dbReference>
<dbReference type="InterPro" id="IPR001128">
    <property type="entry name" value="Cyt_P450"/>
</dbReference>
<keyword evidence="7" id="KW-0812">Transmembrane</keyword>
<evidence type="ECO:0008006" key="10">
    <source>
        <dbReference type="Google" id="ProtNLM"/>
    </source>
</evidence>
<dbReference type="Pfam" id="PF00067">
    <property type="entry name" value="p450"/>
    <property type="match status" value="2"/>
</dbReference>
<dbReference type="eggNOG" id="KOG0156">
    <property type="taxonomic scope" value="Eukaryota"/>
</dbReference>
<evidence type="ECO:0000313" key="8">
    <source>
        <dbReference type="EMBL" id="KJB63766.1"/>
    </source>
</evidence>
<evidence type="ECO:0000256" key="2">
    <source>
        <dbReference type="ARBA" id="ARBA00022617"/>
    </source>
</evidence>
<dbReference type="PRINTS" id="PR00385">
    <property type="entry name" value="P450"/>
</dbReference>
<protein>
    <recommendedName>
        <fullName evidence="10">Cytochrome P450</fullName>
    </recommendedName>
</protein>
<gene>
    <name evidence="8" type="ORF">B456_010G015300</name>
</gene>
<evidence type="ECO:0000256" key="3">
    <source>
        <dbReference type="ARBA" id="ARBA00022723"/>
    </source>
</evidence>
<name>A0A0D2U785_GOSRA</name>
<dbReference type="GO" id="GO:0016705">
    <property type="term" value="F:oxidoreductase activity, acting on paired donors, with incorporation or reduction of molecular oxygen"/>
    <property type="evidence" value="ECO:0007669"/>
    <property type="project" value="InterPro"/>
</dbReference>
<keyword evidence="5" id="KW-0408">Iron</keyword>
<dbReference type="GO" id="GO:0005506">
    <property type="term" value="F:iron ion binding"/>
    <property type="evidence" value="ECO:0007669"/>
    <property type="project" value="InterPro"/>
</dbReference>
<dbReference type="InterPro" id="IPR036396">
    <property type="entry name" value="Cyt_P450_sf"/>
</dbReference>
<evidence type="ECO:0000256" key="7">
    <source>
        <dbReference type="SAM" id="Phobius"/>
    </source>
</evidence>
<proteinExistence type="inferred from homology"/>
<keyword evidence="7" id="KW-0472">Membrane</keyword>
<dbReference type="Gene3D" id="1.10.630.10">
    <property type="entry name" value="Cytochrome P450"/>
    <property type="match status" value="1"/>
</dbReference>
<dbReference type="AlphaFoldDB" id="A0A0D2U785"/>
<dbReference type="GO" id="GO:0004497">
    <property type="term" value="F:monooxygenase activity"/>
    <property type="evidence" value="ECO:0007669"/>
    <property type="project" value="UniProtKB-KW"/>
</dbReference>
<evidence type="ECO:0000256" key="1">
    <source>
        <dbReference type="ARBA" id="ARBA00010617"/>
    </source>
</evidence>
<dbReference type="Proteomes" id="UP000032304">
    <property type="component" value="Chromosome 10"/>
</dbReference>
<keyword evidence="6" id="KW-0503">Monooxygenase</keyword>
<dbReference type="GO" id="GO:0020037">
    <property type="term" value="F:heme binding"/>
    <property type="evidence" value="ECO:0007669"/>
    <property type="project" value="InterPro"/>
</dbReference>
<dbReference type="Gramene" id="KJB63766">
    <property type="protein sequence ID" value="KJB63766"/>
    <property type="gene ID" value="B456_010G015300"/>
</dbReference>
<keyword evidence="7" id="KW-1133">Transmembrane helix</keyword>
<evidence type="ECO:0000313" key="9">
    <source>
        <dbReference type="Proteomes" id="UP000032304"/>
    </source>
</evidence>